<evidence type="ECO:0000313" key="3">
    <source>
        <dbReference type="EMBL" id="KTD70301.1"/>
    </source>
</evidence>
<keyword evidence="1" id="KW-0812">Transmembrane</keyword>
<dbReference type="SUPFAM" id="SSF81324">
    <property type="entry name" value="Voltage-gated potassium channels"/>
    <property type="match status" value="1"/>
</dbReference>
<dbReference type="AlphaFoldDB" id="A0A378LAG0"/>
<keyword evidence="1" id="KW-1133">Transmembrane helix</keyword>
<feature type="transmembrane region" description="Helical" evidence="1">
    <location>
        <begin position="118"/>
        <end position="143"/>
    </location>
</feature>
<evidence type="ECO:0000256" key="1">
    <source>
        <dbReference type="SAM" id="Phobius"/>
    </source>
</evidence>
<accession>A0A378LAG0</accession>
<feature type="transmembrane region" description="Helical" evidence="1">
    <location>
        <begin position="59"/>
        <end position="80"/>
    </location>
</feature>
<dbReference type="EMBL" id="LNYZ01000042">
    <property type="protein sequence ID" value="KTD70301.1"/>
    <property type="molecule type" value="Genomic_DNA"/>
</dbReference>
<keyword evidence="1" id="KW-0472">Membrane</keyword>
<dbReference type="OrthoDB" id="9813518at2"/>
<dbReference type="Proteomes" id="UP000054820">
    <property type="component" value="Unassembled WGS sequence"/>
</dbReference>
<organism evidence="4 6">
    <name type="scientific">Legionella steigerwaltii</name>
    <dbReference type="NCBI Taxonomy" id="460"/>
    <lineage>
        <taxon>Bacteria</taxon>
        <taxon>Pseudomonadati</taxon>
        <taxon>Pseudomonadota</taxon>
        <taxon>Gammaproteobacteria</taxon>
        <taxon>Legionellales</taxon>
        <taxon>Legionellaceae</taxon>
        <taxon>Legionella</taxon>
    </lineage>
</organism>
<dbReference type="STRING" id="460.Lstg_3303"/>
<sequence>MIALIKKLRFLFLFFVILIFCMLRAIDALTGIRPIADLFLITLIITSLIVIAEHKQKFVYALFILGVFEIGLIAINIWIISFPEHILRLLFGILFFLLMTITCIQLTLQDKTISITTLFGSLSAYLFIGLTFAYLYLLIYLLYPQSISGLEPYADTRAIYFSFITLTTVGFGDVVATDPVMQCLSWMEAFCGQAYLAIFISQLVGRYIATNK</sequence>
<dbReference type="RefSeq" id="WP_058478736.1">
    <property type="nucleotide sequence ID" value="NZ_CAAAIO010000009.1"/>
</dbReference>
<evidence type="ECO:0000313" key="4">
    <source>
        <dbReference type="EMBL" id="STY24035.1"/>
    </source>
</evidence>
<feature type="transmembrane region" description="Helical" evidence="1">
    <location>
        <begin position="35"/>
        <end position="52"/>
    </location>
</feature>
<dbReference type="Pfam" id="PF07885">
    <property type="entry name" value="Ion_trans_2"/>
    <property type="match status" value="1"/>
</dbReference>
<reference evidence="3 5" key="1">
    <citation type="submission" date="2015-11" db="EMBL/GenBank/DDBJ databases">
        <title>Genomic analysis of 38 Legionella species identifies large and diverse effector repertoires.</title>
        <authorList>
            <person name="Burstein D."/>
            <person name="Amaro F."/>
            <person name="Zusman T."/>
            <person name="Lifshitz Z."/>
            <person name="Cohen O."/>
            <person name="Gilbert J.A."/>
            <person name="Pupko T."/>
            <person name="Shuman H.A."/>
            <person name="Segal G."/>
        </authorList>
    </citation>
    <scope>NUCLEOTIDE SEQUENCE [LARGE SCALE GENOMIC DNA]</scope>
    <source>
        <strain evidence="3 5">SC-18-C9</strain>
    </source>
</reference>
<reference evidence="4 6" key="2">
    <citation type="submission" date="2018-06" db="EMBL/GenBank/DDBJ databases">
        <authorList>
            <consortium name="Pathogen Informatics"/>
            <person name="Doyle S."/>
        </authorList>
    </citation>
    <scope>NUCLEOTIDE SEQUENCE [LARGE SCALE GENOMIC DNA]</scope>
    <source>
        <strain evidence="4 6">NCTC11991</strain>
    </source>
</reference>
<dbReference type="Proteomes" id="UP000255110">
    <property type="component" value="Unassembled WGS sequence"/>
</dbReference>
<feature type="transmembrane region" description="Helical" evidence="1">
    <location>
        <begin position="158"/>
        <end position="177"/>
    </location>
</feature>
<evidence type="ECO:0000259" key="2">
    <source>
        <dbReference type="Pfam" id="PF07885"/>
    </source>
</evidence>
<gene>
    <name evidence="3" type="ORF">Lstg_3303</name>
    <name evidence="4" type="ORF">NCTC11991_02651</name>
</gene>
<feature type="transmembrane region" description="Helical" evidence="1">
    <location>
        <begin position="86"/>
        <end position="106"/>
    </location>
</feature>
<dbReference type="InterPro" id="IPR013099">
    <property type="entry name" value="K_chnl_dom"/>
</dbReference>
<dbReference type="EMBL" id="UGOY01000001">
    <property type="protein sequence ID" value="STY24035.1"/>
    <property type="molecule type" value="Genomic_DNA"/>
</dbReference>
<evidence type="ECO:0000313" key="6">
    <source>
        <dbReference type="Proteomes" id="UP000255110"/>
    </source>
</evidence>
<dbReference type="Gene3D" id="1.10.287.70">
    <property type="match status" value="1"/>
</dbReference>
<name>A0A378LAG0_9GAMM</name>
<feature type="domain" description="Potassium channel" evidence="2">
    <location>
        <begin position="154"/>
        <end position="204"/>
    </location>
</feature>
<evidence type="ECO:0000313" key="5">
    <source>
        <dbReference type="Proteomes" id="UP000054820"/>
    </source>
</evidence>
<proteinExistence type="predicted"/>
<protein>
    <submittedName>
        <fullName evidence="4">Ion channel</fullName>
    </submittedName>
</protein>
<keyword evidence="5" id="KW-1185">Reference proteome</keyword>